<keyword evidence="4 9" id="KW-1133">Transmembrane helix</keyword>
<keyword evidence="3 7" id="KW-0812">Transmembrane</keyword>
<feature type="transmembrane region" description="Helical" evidence="9">
    <location>
        <begin position="419"/>
        <end position="444"/>
    </location>
</feature>
<evidence type="ECO:0000256" key="1">
    <source>
        <dbReference type="ARBA" id="ARBA00004141"/>
    </source>
</evidence>
<dbReference type="PANTHER" id="PTHR11616">
    <property type="entry name" value="SODIUM/CHLORIDE DEPENDENT TRANSPORTER"/>
    <property type="match status" value="1"/>
</dbReference>
<dbReference type="PANTHER" id="PTHR11616:SF303">
    <property type="entry name" value="SODIUM- AND CHLORIDE-DEPENDENT GABA TRANSPORTER INE"/>
    <property type="match status" value="1"/>
</dbReference>
<feature type="binding site" evidence="6">
    <location>
        <position position="385"/>
    </location>
    <ligand>
        <name>Na(+)</name>
        <dbReference type="ChEBI" id="CHEBI:29101"/>
        <label>1</label>
    </ligand>
</feature>
<feature type="transmembrane region" description="Helical" evidence="9">
    <location>
        <begin position="36"/>
        <end position="54"/>
    </location>
</feature>
<feature type="transmembrane region" description="Helical" evidence="9">
    <location>
        <begin position="188"/>
        <end position="207"/>
    </location>
</feature>
<dbReference type="GeneTree" id="ENSGT00940000165466"/>
<feature type="transmembrane region" description="Helical" evidence="9">
    <location>
        <begin position="296"/>
        <end position="321"/>
    </location>
</feature>
<dbReference type="GO" id="GO:0089718">
    <property type="term" value="P:amino acid import across plasma membrane"/>
    <property type="evidence" value="ECO:0007669"/>
    <property type="project" value="TreeGrafter"/>
</dbReference>
<keyword evidence="6" id="KW-0479">Metal-binding</keyword>
<evidence type="ECO:0000256" key="2">
    <source>
        <dbReference type="ARBA" id="ARBA00022448"/>
    </source>
</evidence>
<keyword evidence="2 7" id="KW-0813">Transport</keyword>
<keyword evidence="5 9" id="KW-0472">Membrane</keyword>
<feature type="region of interest" description="Disordered" evidence="8">
    <location>
        <begin position="1"/>
        <end position="26"/>
    </location>
</feature>
<name>A0A8C4NLJ9_EPTBU</name>
<feature type="binding site" evidence="6">
    <location>
        <position position="303"/>
    </location>
    <ligand>
        <name>Na(+)</name>
        <dbReference type="ChEBI" id="CHEBI:29101"/>
        <label>1</label>
    </ligand>
</feature>
<evidence type="ECO:0000256" key="8">
    <source>
        <dbReference type="SAM" id="MobiDB-lite"/>
    </source>
</evidence>
<dbReference type="Pfam" id="PF00209">
    <property type="entry name" value="SNF"/>
    <property type="match status" value="1"/>
</dbReference>
<protein>
    <recommendedName>
        <fullName evidence="7">Transporter</fullName>
    </recommendedName>
</protein>
<feature type="transmembrane region" description="Helical" evidence="9">
    <location>
        <begin position="450"/>
        <end position="472"/>
    </location>
</feature>
<feature type="binding site" evidence="6">
    <location>
        <position position="49"/>
    </location>
    <ligand>
        <name>Na(+)</name>
        <dbReference type="ChEBI" id="CHEBI:29101"/>
        <label>2</label>
    </ligand>
</feature>
<keyword evidence="11" id="KW-1185">Reference proteome</keyword>
<dbReference type="AlphaFoldDB" id="A0A8C4NLJ9"/>
<dbReference type="InterPro" id="IPR037272">
    <property type="entry name" value="SNS_sf"/>
</dbReference>
<feature type="transmembrane region" description="Helical" evidence="9">
    <location>
        <begin position="481"/>
        <end position="500"/>
    </location>
</feature>
<evidence type="ECO:0000256" key="7">
    <source>
        <dbReference type="RuleBase" id="RU003732"/>
    </source>
</evidence>
<dbReference type="PROSITE" id="PS50267">
    <property type="entry name" value="NA_NEUROTRAN_SYMP_3"/>
    <property type="match status" value="1"/>
</dbReference>
<feature type="binding site" evidence="6">
    <location>
        <position position="42"/>
    </location>
    <ligand>
        <name>Na(+)</name>
        <dbReference type="ChEBI" id="CHEBI:29101"/>
        <label>1</label>
    </ligand>
</feature>
<reference evidence="10" key="2">
    <citation type="submission" date="2025-09" db="UniProtKB">
        <authorList>
            <consortium name="Ensembl"/>
        </authorList>
    </citation>
    <scope>IDENTIFICATION</scope>
</reference>
<dbReference type="GO" id="GO:0046872">
    <property type="term" value="F:metal ion binding"/>
    <property type="evidence" value="ECO:0007669"/>
    <property type="project" value="UniProtKB-KW"/>
</dbReference>
<proteinExistence type="inferred from homology"/>
<comment type="similarity">
    <text evidence="7">Belongs to the sodium:neurotransmitter symporter (SNF) (TC 2.A.22) family.</text>
</comment>
<feature type="binding site" evidence="6">
    <location>
        <position position="45"/>
    </location>
    <ligand>
        <name>Na(+)</name>
        <dbReference type="ChEBI" id="CHEBI:29101"/>
        <label>1</label>
    </ligand>
</feature>
<evidence type="ECO:0000256" key="4">
    <source>
        <dbReference type="ARBA" id="ARBA00022989"/>
    </source>
</evidence>
<dbReference type="Proteomes" id="UP000694388">
    <property type="component" value="Unplaced"/>
</dbReference>
<accession>A0A8C4NLJ9</accession>
<evidence type="ECO:0000313" key="11">
    <source>
        <dbReference type="Proteomes" id="UP000694388"/>
    </source>
</evidence>
<dbReference type="PROSITE" id="PS00610">
    <property type="entry name" value="NA_NEUROTRAN_SYMP_1"/>
    <property type="match status" value="1"/>
</dbReference>
<dbReference type="GO" id="GO:0005283">
    <property type="term" value="F:amino acid:sodium symporter activity"/>
    <property type="evidence" value="ECO:0007669"/>
    <property type="project" value="TreeGrafter"/>
</dbReference>
<feature type="transmembrane region" description="Helical" evidence="9">
    <location>
        <begin position="512"/>
        <end position="532"/>
    </location>
</feature>
<dbReference type="InterPro" id="IPR000175">
    <property type="entry name" value="Na/ntran_symport"/>
</dbReference>
<comment type="subcellular location">
    <subcellularLocation>
        <location evidence="1">Membrane</location>
        <topology evidence="1">Multi-pass membrane protein</topology>
    </subcellularLocation>
</comment>
<evidence type="ECO:0000313" key="10">
    <source>
        <dbReference type="Ensembl" id="ENSEBUP00000005226.1"/>
    </source>
</evidence>
<dbReference type="GO" id="GO:0005886">
    <property type="term" value="C:plasma membrane"/>
    <property type="evidence" value="ECO:0007669"/>
    <property type="project" value="TreeGrafter"/>
</dbReference>
<evidence type="ECO:0000256" key="3">
    <source>
        <dbReference type="ARBA" id="ARBA00022692"/>
    </source>
</evidence>
<feature type="transmembrane region" description="Helical" evidence="9">
    <location>
        <begin position="219"/>
        <end position="243"/>
    </location>
</feature>
<dbReference type="Ensembl" id="ENSEBUT00000005663.1">
    <property type="protein sequence ID" value="ENSEBUP00000005226.1"/>
    <property type="gene ID" value="ENSEBUG00000003557.1"/>
</dbReference>
<evidence type="ECO:0000256" key="9">
    <source>
        <dbReference type="SAM" id="Phobius"/>
    </source>
</evidence>
<evidence type="ECO:0000256" key="5">
    <source>
        <dbReference type="ARBA" id="ARBA00023136"/>
    </source>
</evidence>
<sequence>MNMEMAVMNKEGQVKRPRSGNRKSLPRESWTNKVEFLLATIGCVVGLGNIWRFPYLCYRNGGGAFLIPYMLMLLLCGISSLYMEMAVGQYSRRGPYHMLSQFCPLFKGLGLVIIMVNYIGNSYYILIVVWSMFYLFKSFRSPFPWQDQPILSHNESFYANTSTSAGQLYFKYVRCYAYPRGISYPGKISWDIFGLLLLGWICVYFCIFRGIKLAGKVVYFTALFPYCLLLVLLINNCLLPGAWEGISYFIVPRWFKLMNVEAWMEAAGQIFSSLGIGNGVLTSFSSCNKFNNVLDVLIVVLVNTITSILSGFVIFSGLGYLSHVYNKPVEKIAVDGKSVLKFVIYNANFVDSKPIECDEYHNPIEKIGNTVDVWATYHCLDHFLLCCEEMDFAHVEMIATFLMDSCGPYLLQKLHRKEFVVLLICLTQMIMGIPTTTQSGMYLFQLMEGQIIFFIFPLMTFLELVVICWIYGEYLDERFEILTYFPGFLQAIILFKIILYKPVHYGEYTYPLWASVVLGWLTNIFLLIWIPFGMVHTLTRTTGTFWQVIYSKMNETRKI</sequence>
<reference evidence="10" key="1">
    <citation type="submission" date="2025-08" db="UniProtKB">
        <authorList>
            <consortium name="Ensembl"/>
        </authorList>
    </citation>
    <scope>IDENTIFICATION</scope>
</reference>
<keyword evidence="6" id="KW-0915">Sodium</keyword>
<feature type="binding site" evidence="6">
    <location>
        <position position="273"/>
    </location>
    <ligand>
        <name>Na(+)</name>
        <dbReference type="ChEBI" id="CHEBI:29101"/>
        <label>1</label>
    </ligand>
</feature>
<organism evidence="10 11">
    <name type="scientific">Eptatretus burgeri</name>
    <name type="common">Inshore hagfish</name>
    <dbReference type="NCBI Taxonomy" id="7764"/>
    <lineage>
        <taxon>Eukaryota</taxon>
        <taxon>Metazoa</taxon>
        <taxon>Chordata</taxon>
        <taxon>Craniata</taxon>
        <taxon>Vertebrata</taxon>
        <taxon>Cyclostomata</taxon>
        <taxon>Myxini</taxon>
        <taxon>Myxiniformes</taxon>
        <taxon>Myxinidae</taxon>
        <taxon>Eptatretinae</taxon>
        <taxon>Eptatretus</taxon>
    </lineage>
</organism>
<dbReference type="SUPFAM" id="SSF161070">
    <property type="entry name" value="SNF-like"/>
    <property type="match status" value="1"/>
</dbReference>
<feature type="transmembrane region" description="Helical" evidence="9">
    <location>
        <begin position="66"/>
        <end position="87"/>
    </location>
</feature>
<keyword evidence="7" id="KW-0769">Symport</keyword>
<dbReference type="PRINTS" id="PR00176">
    <property type="entry name" value="NANEUSMPORT"/>
</dbReference>
<evidence type="ECO:0000256" key="6">
    <source>
        <dbReference type="PIRSR" id="PIRSR600175-1"/>
    </source>
</evidence>
<feature type="transmembrane region" description="Helical" evidence="9">
    <location>
        <begin position="108"/>
        <end position="136"/>
    </location>
</feature>
<dbReference type="OMA" id="YMSHMIN"/>